<dbReference type="Pfam" id="PF10003">
    <property type="entry name" value="DUF2244"/>
    <property type="match status" value="1"/>
</dbReference>
<proteinExistence type="predicted"/>
<dbReference type="AlphaFoldDB" id="A0A2N5XNW5"/>
<accession>A0A2N5XNW5</accession>
<gene>
    <name evidence="2" type="ORF">C0081_15115</name>
</gene>
<feature type="transmembrane region" description="Helical" evidence="1">
    <location>
        <begin position="56"/>
        <end position="75"/>
    </location>
</feature>
<sequence length="178" mass="19744">MTMIDENSAALPTASGPYFNAILHPYRSMGRKGFFWIIVCIGGAMLVMSIPFFLLGAWPIIGFAGLDVLLLYWALRRNCSDARAKEQIEITHDKVTLVQTSPKGHQQQFCFNPYWVRLEAVHEEDKGMTKLSLTSHGQSTEIGAFLHACERESLAQALKTALQDAKTTKTMHAQVSGG</sequence>
<keyword evidence="1" id="KW-1133">Transmembrane helix</keyword>
<dbReference type="OrthoDB" id="9808190at2"/>
<reference evidence="2 3" key="1">
    <citation type="submission" date="2018-01" db="EMBL/GenBank/DDBJ databases">
        <title>The draft genome sequence of Cohaesibacter sp. H1304.</title>
        <authorList>
            <person name="Wang N.-N."/>
            <person name="Du Z.-J."/>
        </authorList>
    </citation>
    <scope>NUCLEOTIDE SEQUENCE [LARGE SCALE GENOMIC DNA]</scope>
    <source>
        <strain evidence="2 3">H1304</strain>
    </source>
</reference>
<dbReference type="PIRSF" id="PIRSF032162">
    <property type="entry name" value="UCP032162_imp"/>
    <property type="match status" value="1"/>
</dbReference>
<protein>
    <submittedName>
        <fullName evidence="2">DUF2244 domain-containing protein</fullName>
    </submittedName>
</protein>
<organism evidence="2 3">
    <name type="scientific">Cohaesibacter celericrescens</name>
    <dbReference type="NCBI Taxonomy" id="2067669"/>
    <lineage>
        <taxon>Bacteria</taxon>
        <taxon>Pseudomonadati</taxon>
        <taxon>Pseudomonadota</taxon>
        <taxon>Alphaproteobacteria</taxon>
        <taxon>Hyphomicrobiales</taxon>
        <taxon>Cohaesibacteraceae</taxon>
    </lineage>
</organism>
<name>A0A2N5XNW5_9HYPH</name>
<evidence type="ECO:0000256" key="1">
    <source>
        <dbReference type="SAM" id="Phobius"/>
    </source>
</evidence>
<keyword evidence="3" id="KW-1185">Reference proteome</keyword>
<dbReference type="InterPro" id="IPR016990">
    <property type="entry name" value="UCP032162_TM"/>
</dbReference>
<dbReference type="EMBL" id="PKUQ01000031">
    <property type="protein sequence ID" value="PLW76231.1"/>
    <property type="molecule type" value="Genomic_DNA"/>
</dbReference>
<keyword evidence="1" id="KW-0472">Membrane</keyword>
<feature type="transmembrane region" description="Helical" evidence="1">
    <location>
        <begin position="33"/>
        <end position="50"/>
    </location>
</feature>
<evidence type="ECO:0000313" key="2">
    <source>
        <dbReference type="EMBL" id="PLW76231.1"/>
    </source>
</evidence>
<comment type="caution">
    <text evidence="2">The sequence shown here is derived from an EMBL/GenBank/DDBJ whole genome shotgun (WGS) entry which is preliminary data.</text>
</comment>
<dbReference type="Proteomes" id="UP000234881">
    <property type="component" value="Unassembled WGS sequence"/>
</dbReference>
<keyword evidence="1" id="KW-0812">Transmembrane</keyword>
<dbReference type="InterPro" id="IPR019253">
    <property type="entry name" value="DUF2244_TM"/>
</dbReference>
<evidence type="ECO:0000313" key="3">
    <source>
        <dbReference type="Proteomes" id="UP000234881"/>
    </source>
</evidence>